<sequence>MLCGERTNLVGTHANNAQNTLTAKKITTEFKAARLTYWNLIENIYILNVIC</sequence>
<accession>A0A2P2P4W4</accession>
<name>A0A2P2P4W4_RHIMU</name>
<evidence type="ECO:0000313" key="1">
    <source>
        <dbReference type="EMBL" id="MBX49795.1"/>
    </source>
</evidence>
<dbReference type="AlphaFoldDB" id="A0A2P2P4W4"/>
<proteinExistence type="predicted"/>
<protein>
    <submittedName>
        <fullName evidence="1">Uncharacterized protein</fullName>
    </submittedName>
</protein>
<organism evidence="1">
    <name type="scientific">Rhizophora mucronata</name>
    <name type="common">Asiatic mangrove</name>
    <dbReference type="NCBI Taxonomy" id="61149"/>
    <lineage>
        <taxon>Eukaryota</taxon>
        <taxon>Viridiplantae</taxon>
        <taxon>Streptophyta</taxon>
        <taxon>Embryophyta</taxon>
        <taxon>Tracheophyta</taxon>
        <taxon>Spermatophyta</taxon>
        <taxon>Magnoliopsida</taxon>
        <taxon>eudicotyledons</taxon>
        <taxon>Gunneridae</taxon>
        <taxon>Pentapetalae</taxon>
        <taxon>rosids</taxon>
        <taxon>fabids</taxon>
        <taxon>Malpighiales</taxon>
        <taxon>Rhizophoraceae</taxon>
        <taxon>Rhizophora</taxon>
    </lineage>
</organism>
<dbReference type="EMBL" id="GGEC01069311">
    <property type="protein sequence ID" value="MBX49795.1"/>
    <property type="molecule type" value="Transcribed_RNA"/>
</dbReference>
<reference evidence="1" key="1">
    <citation type="submission" date="2018-02" db="EMBL/GenBank/DDBJ databases">
        <title>Rhizophora mucronata_Transcriptome.</title>
        <authorList>
            <person name="Meera S.P."/>
            <person name="Sreeshan A."/>
            <person name="Augustine A."/>
        </authorList>
    </citation>
    <scope>NUCLEOTIDE SEQUENCE</scope>
    <source>
        <tissue evidence="1">Leaf</tissue>
    </source>
</reference>